<dbReference type="CDD" id="cd03706">
    <property type="entry name" value="mtEFTU_III"/>
    <property type="match status" value="1"/>
</dbReference>
<evidence type="ECO:0000256" key="5">
    <source>
        <dbReference type="ARBA" id="ARBA00022917"/>
    </source>
</evidence>
<comment type="catalytic activity">
    <reaction evidence="8">
        <text>GTP + H2O = GDP + phosphate + H(+)</text>
        <dbReference type="Rhea" id="RHEA:19669"/>
        <dbReference type="ChEBI" id="CHEBI:15377"/>
        <dbReference type="ChEBI" id="CHEBI:15378"/>
        <dbReference type="ChEBI" id="CHEBI:37565"/>
        <dbReference type="ChEBI" id="CHEBI:43474"/>
        <dbReference type="ChEBI" id="CHEBI:58189"/>
        <dbReference type="EC" id="3.6.5.3"/>
    </reaction>
    <physiologicalReaction direction="left-to-right" evidence="8">
        <dbReference type="Rhea" id="RHEA:19670"/>
    </physiologicalReaction>
</comment>
<keyword evidence="6" id="KW-0496">Mitochondrion</keyword>
<dbReference type="Pfam" id="PF03143">
    <property type="entry name" value="GTP_EFTU_D3"/>
    <property type="match status" value="1"/>
</dbReference>
<evidence type="ECO:0000259" key="9">
    <source>
        <dbReference type="PROSITE" id="PS51722"/>
    </source>
</evidence>
<proteinExistence type="inferred from homology"/>
<keyword evidence="10" id="KW-1185">Reference proteome</keyword>
<dbReference type="PROSITE" id="PS00301">
    <property type="entry name" value="G_TR_1"/>
    <property type="match status" value="1"/>
</dbReference>
<dbReference type="NCBIfam" id="TIGR00231">
    <property type="entry name" value="small_GTP"/>
    <property type="match status" value="1"/>
</dbReference>
<evidence type="ECO:0000256" key="4">
    <source>
        <dbReference type="ARBA" id="ARBA00022768"/>
    </source>
</evidence>
<dbReference type="InterPro" id="IPR000795">
    <property type="entry name" value="T_Tr_GTP-bd_dom"/>
</dbReference>
<dbReference type="Gene3D" id="2.40.30.10">
    <property type="entry name" value="Translation factors"/>
    <property type="match status" value="1"/>
</dbReference>
<dbReference type="PROSITE" id="PS51722">
    <property type="entry name" value="G_TR_2"/>
    <property type="match status" value="1"/>
</dbReference>
<organism evidence="10 11">
    <name type="scientific">Priapulus caudatus</name>
    <name type="common">Priapulid worm</name>
    <dbReference type="NCBI Taxonomy" id="37621"/>
    <lineage>
        <taxon>Eukaryota</taxon>
        <taxon>Metazoa</taxon>
        <taxon>Ecdysozoa</taxon>
        <taxon>Scalidophora</taxon>
        <taxon>Priapulida</taxon>
        <taxon>Priapulimorpha</taxon>
        <taxon>Priapulimorphida</taxon>
        <taxon>Priapulidae</taxon>
        <taxon>Priapulus</taxon>
    </lineage>
</organism>
<dbReference type="PRINTS" id="PR00315">
    <property type="entry name" value="ELONGATNFCT"/>
</dbReference>
<protein>
    <recommendedName>
        <fullName evidence="2">protein-synthesizing GTPase</fullName>
        <ecNumber evidence="2">3.6.5.3</ecNumber>
    </recommendedName>
</protein>
<accession>A0ABM1DZQ3</accession>
<feature type="domain" description="Tr-type G" evidence="9">
    <location>
        <begin position="51"/>
        <end position="246"/>
    </location>
</feature>
<evidence type="ECO:0000256" key="2">
    <source>
        <dbReference type="ARBA" id="ARBA00011986"/>
    </source>
</evidence>
<evidence type="ECO:0000313" key="10">
    <source>
        <dbReference type="Proteomes" id="UP000695022"/>
    </source>
</evidence>
<dbReference type="Proteomes" id="UP000695022">
    <property type="component" value="Unplaced"/>
</dbReference>
<dbReference type="PANTHER" id="PTHR43721">
    <property type="entry name" value="ELONGATION FACTOR TU-RELATED"/>
    <property type="match status" value="1"/>
</dbReference>
<name>A0ABM1DZQ3_PRICU</name>
<dbReference type="InterPro" id="IPR050055">
    <property type="entry name" value="EF-Tu_GTPase"/>
</dbReference>
<dbReference type="Pfam" id="PF00009">
    <property type="entry name" value="GTP_EFTU"/>
    <property type="match status" value="1"/>
</dbReference>
<comment type="similarity">
    <text evidence="1">Belongs to the TRAFAC class translation factor GTPase superfamily. Classic translation factor GTPase family. EF-Tu/EF-1A subfamily.</text>
</comment>
<keyword evidence="3" id="KW-0547">Nucleotide-binding</keyword>
<gene>
    <name evidence="11" type="primary">LOC106807567</name>
</gene>
<dbReference type="Gene3D" id="3.40.50.300">
    <property type="entry name" value="P-loop containing nucleotide triphosphate hydrolases"/>
    <property type="match status" value="1"/>
</dbReference>
<dbReference type="SUPFAM" id="SSF52540">
    <property type="entry name" value="P-loop containing nucleoside triphosphate hydrolases"/>
    <property type="match status" value="1"/>
</dbReference>
<dbReference type="SUPFAM" id="SSF50465">
    <property type="entry name" value="EF-Tu/eEF-1alpha/eIF2-gamma C-terminal domain"/>
    <property type="match status" value="1"/>
</dbReference>
<evidence type="ECO:0000256" key="8">
    <source>
        <dbReference type="ARBA" id="ARBA00051990"/>
    </source>
</evidence>
<dbReference type="InterPro" id="IPR027417">
    <property type="entry name" value="P-loop_NTPase"/>
</dbReference>
<keyword evidence="4" id="KW-0251">Elongation factor</keyword>
<evidence type="ECO:0000256" key="6">
    <source>
        <dbReference type="ARBA" id="ARBA00023128"/>
    </source>
</evidence>
<dbReference type="CDD" id="cd01884">
    <property type="entry name" value="EF_Tu"/>
    <property type="match status" value="1"/>
</dbReference>
<dbReference type="EC" id="3.6.5.3" evidence="2"/>
<dbReference type="RefSeq" id="XP_014665424.1">
    <property type="nucleotide sequence ID" value="XM_014809938.1"/>
</dbReference>
<evidence type="ECO:0000256" key="7">
    <source>
        <dbReference type="ARBA" id="ARBA00023134"/>
    </source>
</evidence>
<keyword evidence="5" id="KW-0648">Protein biosynthesis</keyword>
<dbReference type="InterPro" id="IPR005225">
    <property type="entry name" value="Small_GTP-bd"/>
</dbReference>
<dbReference type="PANTHER" id="PTHR43721:SF36">
    <property type="entry name" value="ELONGATION FACTOR TU, MITOCHONDRIAL"/>
    <property type="match status" value="1"/>
</dbReference>
<reference evidence="11" key="1">
    <citation type="submission" date="2025-08" db="UniProtKB">
        <authorList>
            <consortium name="RefSeq"/>
        </authorList>
    </citation>
    <scope>IDENTIFICATION</scope>
</reference>
<sequence>MLNFCSKIVFKTSSRLWIDSLNTGRTLHCQSRWLHVSRCASAAKKTFQRDKPHCNIGTIGHVDHGKTTLTAAITKVLQRDKLAKFLKYDEIDNAPEEKKRGITINVAHVEYSTQNRHYGHTDCPGHADYIKNMITGAAQMDGAILVVAATDGCMPQTREHLLLAKQIGVPYIVVFINKADAADEEMLDLVEMEIRELMTELGFDGEKTPIVKGSALYALEDKEPAIGADAVRELLTAVDAYIPTPERELDKPFMMAIEGTYSIPGRCSVKRCEQGKCSVNMVSQVNIGSECERVKCSVNKVSAVYRGVQCEQGECSVNKVSGSVEQGEWRVNRVMQCEQGEWQCEQGECSVNRDECKCEQGKWQCEAGSASVNKGEWQCEQGECECEAGVNRCNELVGCPRQIYMLSKEEGGRSKPFTANYQPVVFSKTWDCTAAIELPTKDMVMPGEDATIILNLIKPMVMEAGQRFTLRDGQVTLGTGVMTKMLESQLEDADILKKKKKK</sequence>
<evidence type="ECO:0000313" key="11">
    <source>
        <dbReference type="RefSeq" id="XP_014665424.1"/>
    </source>
</evidence>
<dbReference type="InterPro" id="IPR009001">
    <property type="entry name" value="Transl_elong_EF1A/Init_IF2_C"/>
</dbReference>
<evidence type="ECO:0000256" key="3">
    <source>
        <dbReference type="ARBA" id="ARBA00022741"/>
    </source>
</evidence>
<evidence type="ECO:0000256" key="1">
    <source>
        <dbReference type="ARBA" id="ARBA00007249"/>
    </source>
</evidence>
<keyword evidence="7" id="KW-0342">GTP-binding</keyword>
<dbReference type="InterPro" id="IPR041709">
    <property type="entry name" value="EF-Tu_GTP-bd"/>
</dbReference>
<dbReference type="InterPro" id="IPR031157">
    <property type="entry name" value="G_TR_CS"/>
</dbReference>
<dbReference type="InterPro" id="IPR004160">
    <property type="entry name" value="Transl_elong_EFTu/EF1A_C"/>
</dbReference>
<dbReference type="GeneID" id="106807567"/>